<proteinExistence type="predicted"/>
<keyword evidence="5" id="KW-0862">Zinc</keyword>
<comment type="caution">
    <text evidence="7">The sequence shown here is derived from an EMBL/GenBank/DDBJ whole genome shotgun (WGS) entry which is preliminary data.</text>
</comment>
<dbReference type="AlphaFoldDB" id="A0A084SQ59"/>
<protein>
    <recommendedName>
        <fullName evidence="9">Peptidase M54</fullName>
    </recommendedName>
</protein>
<evidence type="ECO:0000313" key="7">
    <source>
        <dbReference type="EMBL" id="KFA90594.1"/>
    </source>
</evidence>
<keyword evidence="2" id="KW-0645">Protease</keyword>
<evidence type="ECO:0000313" key="8">
    <source>
        <dbReference type="Proteomes" id="UP000028547"/>
    </source>
</evidence>
<gene>
    <name evidence="7" type="ORF">Q664_27410</name>
</gene>
<evidence type="ECO:0000256" key="2">
    <source>
        <dbReference type="ARBA" id="ARBA00022670"/>
    </source>
</evidence>
<dbReference type="InterPro" id="IPR024079">
    <property type="entry name" value="MetalloPept_cat_dom_sf"/>
</dbReference>
<reference evidence="7 8" key="1">
    <citation type="submission" date="2014-07" db="EMBL/GenBank/DDBJ databases">
        <title>Draft Genome Sequence of Gephyronic Acid Producer, Cystobacter violaceus Strain Cb vi76.</title>
        <authorList>
            <person name="Stevens D.C."/>
            <person name="Young J."/>
            <person name="Carmichael R."/>
            <person name="Tan J."/>
            <person name="Taylor R.E."/>
        </authorList>
    </citation>
    <scope>NUCLEOTIDE SEQUENCE [LARGE SCALE GENOMIC DNA]</scope>
    <source>
        <strain evidence="7 8">Cb vi76</strain>
    </source>
</reference>
<dbReference type="GO" id="GO:0008237">
    <property type="term" value="F:metallopeptidase activity"/>
    <property type="evidence" value="ECO:0007669"/>
    <property type="project" value="UniProtKB-KW"/>
</dbReference>
<name>A0A084SQ59_9BACT</name>
<evidence type="ECO:0000256" key="4">
    <source>
        <dbReference type="ARBA" id="ARBA00022801"/>
    </source>
</evidence>
<accession>A0A084SQ59</accession>
<evidence type="ECO:0000256" key="6">
    <source>
        <dbReference type="ARBA" id="ARBA00023049"/>
    </source>
</evidence>
<evidence type="ECO:0000256" key="1">
    <source>
        <dbReference type="ARBA" id="ARBA00001947"/>
    </source>
</evidence>
<evidence type="ECO:0000256" key="5">
    <source>
        <dbReference type="ARBA" id="ARBA00022833"/>
    </source>
</evidence>
<dbReference type="Proteomes" id="UP000028547">
    <property type="component" value="Unassembled WGS sequence"/>
</dbReference>
<sequence length="170" mass="19081">MIRVVTLDSFDEKQIAKLCQTLYTAFGVGSEHSGQKEVPADLSDPLDAEKLLTEMKGIRAYEDDKVLFITSRKLKERELAGGKAPTPGFAQYNKSRAIISTHGFKDLETSFKPVARNALQQIGHLWGLHHCLDPRCSMYPPWTPSFSSGEPTFCTFCRDKSEQKLRLAKS</sequence>
<evidence type="ECO:0000256" key="3">
    <source>
        <dbReference type="ARBA" id="ARBA00022723"/>
    </source>
</evidence>
<dbReference type="Gene3D" id="3.40.390.10">
    <property type="entry name" value="Collagenase (Catalytic Domain)"/>
    <property type="match status" value="1"/>
</dbReference>
<evidence type="ECO:0008006" key="9">
    <source>
        <dbReference type="Google" id="ProtNLM"/>
    </source>
</evidence>
<comment type="cofactor">
    <cofactor evidence="1">
        <name>Zn(2+)</name>
        <dbReference type="ChEBI" id="CHEBI:29105"/>
    </cofactor>
</comment>
<dbReference type="EMBL" id="JPMI01000201">
    <property type="protein sequence ID" value="KFA90594.1"/>
    <property type="molecule type" value="Genomic_DNA"/>
</dbReference>
<dbReference type="Pfam" id="PF07998">
    <property type="entry name" value="Peptidase_M54"/>
    <property type="match status" value="1"/>
</dbReference>
<dbReference type="SUPFAM" id="SSF55486">
    <property type="entry name" value="Metalloproteases ('zincins'), catalytic domain"/>
    <property type="match status" value="1"/>
</dbReference>
<keyword evidence="3" id="KW-0479">Metal-binding</keyword>
<keyword evidence="6" id="KW-0482">Metalloprotease</keyword>
<dbReference type="GO" id="GO:0006508">
    <property type="term" value="P:proteolysis"/>
    <property type="evidence" value="ECO:0007669"/>
    <property type="project" value="UniProtKB-KW"/>
</dbReference>
<organism evidence="7 8">
    <name type="scientific">Archangium violaceum Cb vi76</name>
    <dbReference type="NCBI Taxonomy" id="1406225"/>
    <lineage>
        <taxon>Bacteria</taxon>
        <taxon>Pseudomonadati</taxon>
        <taxon>Myxococcota</taxon>
        <taxon>Myxococcia</taxon>
        <taxon>Myxococcales</taxon>
        <taxon>Cystobacterineae</taxon>
        <taxon>Archangiaceae</taxon>
        <taxon>Archangium</taxon>
    </lineage>
</organism>
<dbReference type="RefSeq" id="WP_043401748.1">
    <property type="nucleotide sequence ID" value="NZ_JPMI01000201.1"/>
</dbReference>
<dbReference type="GO" id="GO:0046872">
    <property type="term" value="F:metal ion binding"/>
    <property type="evidence" value="ECO:0007669"/>
    <property type="project" value="UniProtKB-KW"/>
</dbReference>
<keyword evidence="4" id="KW-0378">Hydrolase</keyword>
<dbReference type="InterPro" id="IPR012962">
    <property type="entry name" value="Pept_M54_archaemetzincn"/>
</dbReference>